<protein>
    <recommendedName>
        <fullName evidence="5">Protein EFR3</fullName>
    </recommendedName>
</protein>
<feature type="compositionally biased region" description="Low complexity" evidence="2">
    <location>
        <begin position="934"/>
        <end position="949"/>
    </location>
</feature>
<dbReference type="Proteomes" id="UP001182556">
    <property type="component" value="Unassembled WGS sequence"/>
</dbReference>
<feature type="region of interest" description="Disordered" evidence="2">
    <location>
        <begin position="594"/>
        <end position="674"/>
    </location>
</feature>
<comment type="similarity">
    <text evidence="1">Belongs to the EFR3 family.</text>
</comment>
<reference evidence="3" key="1">
    <citation type="submission" date="2023-02" db="EMBL/GenBank/DDBJ databases">
        <title>Identification and recombinant expression of a fungal hydrolase from Papiliotrema laurentii that hydrolyzes apple cutin and clears colloidal polyester polyurethane.</title>
        <authorList>
            <consortium name="DOE Joint Genome Institute"/>
            <person name="Roman V.A."/>
            <person name="Bojanowski C."/>
            <person name="Crable B.R."/>
            <person name="Wagner D.N."/>
            <person name="Hung C.S."/>
            <person name="Nadeau L.J."/>
            <person name="Schratz L."/>
            <person name="Haridas S."/>
            <person name="Pangilinan J."/>
            <person name="Lipzen A."/>
            <person name="Na H."/>
            <person name="Yan M."/>
            <person name="Ng V."/>
            <person name="Grigoriev I.V."/>
            <person name="Spatafora J.W."/>
            <person name="Barlow D."/>
            <person name="Biffinger J."/>
            <person name="Kelley-Loughnane N."/>
            <person name="Varaljay V.A."/>
            <person name="Crookes-Goodson W.J."/>
        </authorList>
    </citation>
    <scope>NUCLEOTIDE SEQUENCE</scope>
    <source>
        <strain evidence="3">5307AH</strain>
    </source>
</reference>
<evidence type="ECO:0000313" key="3">
    <source>
        <dbReference type="EMBL" id="KAK1927023.1"/>
    </source>
</evidence>
<feature type="region of interest" description="Disordered" evidence="2">
    <location>
        <begin position="985"/>
        <end position="1032"/>
    </location>
</feature>
<dbReference type="PANTHER" id="PTHR47766">
    <property type="entry name" value="PROTEIN EFR3"/>
    <property type="match status" value="1"/>
</dbReference>
<organism evidence="3 4">
    <name type="scientific">Papiliotrema laurentii</name>
    <name type="common">Cryptococcus laurentii</name>
    <dbReference type="NCBI Taxonomy" id="5418"/>
    <lineage>
        <taxon>Eukaryota</taxon>
        <taxon>Fungi</taxon>
        <taxon>Dikarya</taxon>
        <taxon>Basidiomycota</taxon>
        <taxon>Agaricomycotina</taxon>
        <taxon>Tremellomycetes</taxon>
        <taxon>Tremellales</taxon>
        <taxon>Rhynchogastremaceae</taxon>
        <taxon>Papiliotrema</taxon>
    </lineage>
</organism>
<dbReference type="AlphaFoldDB" id="A0AAD9L8J1"/>
<proteinExistence type="inferred from homology"/>
<dbReference type="SUPFAM" id="SSF48371">
    <property type="entry name" value="ARM repeat"/>
    <property type="match status" value="1"/>
</dbReference>
<dbReference type="InterPro" id="IPR049150">
    <property type="entry name" value="EFR3_HEAT-like_rpt"/>
</dbReference>
<feature type="compositionally biased region" description="Polar residues" evidence="2">
    <location>
        <begin position="641"/>
        <end position="662"/>
    </location>
</feature>
<feature type="compositionally biased region" description="Polar residues" evidence="2">
    <location>
        <begin position="613"/>
        <end position="629"/>
    </location>
</feature>
<keyword evidence="4" id="KW-1185">Reference proteome</keyword>
<evidence type="ECO:0000256" key="2">
    <source>
        <dbReference type="SAM" id="MobiDB-lite"/>
    </source>
</evidence>
<dbReference type="Pfam" id="PF21072">
    <property type="entry name" value="EFR3"/>
    <property type="match status" value="2"/>
</dbReference>
<dbReference type="InterPro" id="IPR016024">
    <property type="entry name" value="ARM-type_fold"/>
</dbReference>
<feature type="region of interest" description="Disordered" evidence="2">
    <location>
        <begin position="925"/>
        <end position="972"/>
    </location>
</feature>
<name>A0AAD9L8J1_PAPLA</name>
<evidence type="ECO:0000313" key="4">
    <source>
        <dbReference type="Proteomes" id="UP001182556"/>
    </source>
</evidence>
<accession>A0AAD9L8J1</accession>
<evidence type="ECO:0000256" key="1">
    <source>
        <dbReference type="ARBA" id="ARBA00010216"/>
    </source>
</evidence>
<gene>
    <name evidence="3" type="ORF">DB88DRAFT_7770</name>
</gene>
<dbReference type="InterPro" id="IPR039786">
    <property type="entry name" value="EFR3"/>
</dbReference>
<dbReference type="GO" id="GO:0072659">
    <property type="term" value="P:protein localization to plasma membrane"/>
    <property type="evidence" value="ECO:0007669"/>
    <property type="project" value="InterPro"/>
</dbReference>
<comment type="caution">
    <text evidence="3">The sequence shown here is derived from an EMBL/GenBank/DDBJ whole genome shotgun (WGS) entry which is preliminary data.</text>
</comment>
<sequence>MSGCFGCGGLQPEVKLLNDCYPPSKALLTSGPEYKPLSSDLSKLTYRCTNQSSKLAKVGEELEKRVQKEVGRTNGGYAKSRASLLISLAILRALISECRRDLALFSRSIVRIVNSALEVKVYQKGEPDLEVIGRAASCFIAYTTYAEGNSMGTDDAVGSTYLIVLRKFAVLATARPAGQDEKPDLETQNRTRLIGLAALNGVASSDAVFSSASDSRKQIDLVIPALLFNIFDGPIEALKVESAKIEVDASPSPFFTEFSARRPAHDRRAPSLHAHIPGEKGPAETDVLSAALRSLHALVRQCNVNTATQVLEAVFAFFDRVGWNDVERSCWLAERLTAFVTLQYRFVVPTRIVELLFDMDDKSSTRKQTTVVSMITTILNSSISLVGLGVTDLLNNLVGLIIRRLHIDETDHLLPPLVQCIASLGTHIYYADQINDIIEEIALRMAEIPTTDKSRPEILRVLIYAITGLLDSAMTADVAEARATAHRESFSANKGKAPARDSLLDQPVRSTGRRNPVSVEVWQETLPLLCEASYAVRAAYARALVLFLTNELPRDNNPVPIESPLYRFCNAVHAAIYTLAMSSCLGTGSSTSSIIAPSDSPVIPSTEFKETSTDASEQGQVKSDQSESASKAEAKPGKNGVSFNLTEPTPSATPGDTTNGAATPTKRRRGSRRVSLPLNRLDSSLVLAHFENVATPFDFAVIVKIQYELHDAVPYAALFTGVPMLLALDRDAGTELVRRPGDGRQNAWVLERKRSIREVLALIWKRLGDRWGLQELADFANKTLNSLPEPFEVPNPAPTPGGILPAPEEATQFYPHTTEGESSSATLPLLDPQVLLGQLSTSPTITAKTGLDQASLASRLGAPWTVETALQNAVERFSSPIVRSTETGQLDVNNVLMSMSNPSYQSFSRPQSKAVDVTDLREALGTGNVGAGGTHSAHPSAPPSIISTAGGRSVRSPEEGSPKKRLQPLTNTDVQEVLKDIFKNSKNKKKQRGGLVSSDAAAMDGQAGETGVAVNGDQAGLNGEGRQPVLST</sequence>
<evidence type="ECO:0008006" key="5">
    <source>
        <dbReference type="Google" id="ProtNLM"/>
    </source>
</evidence>
<dbReference type="PANTHER" id="PTHR47766:SF1">
    <property type="entry name" value="PROTEIN EFR3"/>
    <property type="match status" value="1"/>
</dbReference>
<dbReference type="EMBL" id="JAODAN010000001">
    <property type="protein sequence ID" value="KAK1927023.1"/>
    <property type="molecule type" value="Genomic_DNA"/>
</dbReference>